<keyword evidence="2" id="KW-0732">Signal</keyword>
<keyword evidence="4" id="KW-1185">Reference proteome</keyword>
<evidence type="ECO:0000313" key="4">
    <source>
        <dbReference type="Proteomes" id="UP000694397"/>
    </source>
</evidence>
<accession>A0A8C9QSW4</accession>
<dbReference type="GeneTree" id="ENSGT00510000052596"/>
<dbReference type="PANTHER" id="PTHR14550:SF2">
    <property type="entry name" value="TRANSMEMBRANE PROTEIN 109"/>
    <property type="match status" value="1"/>
</dbReference>
<name>A0A8C9QSW4_SCLFO</name>
<dbReference type="PANTHER" id="PTHR14550">
    <property type="entry name" value="TRANSMEMBRANE PROTEIN 109"/>
    <property type="match status" value="1"/>
</dbReference>
<keyword evidence="1" id="KW-0472">Membrane</keyword>
<feature type="transmembrane region" description="Helical" evidence="1">
    <location>
        <begin position="175"/>
        <end position="192"/>
    </location>
</feature>
<sequence>MSSRLRLWASVLLALCALVRQTASDYGPGSSSSSGSGPVNSDGVLAEVRSALTELCESAHRYVVSVVGKQTVERTVENAQLCLDSLPGHDKVQTVLECIQVAIRFLSEGAASGLNVIAVYVTEILRATGINVQLPFPHFTPEGVASVAQWALLALTGYWLLSLILRLAFLLIRRVLWLLKLCVALWLFVLIVSDTSASTDITAWRLACLVVACVLLGLGRVRTEGDRSSHLEGRLKSFEGRLREVERRRKRD</sequence>
<dbReference type="KEGG" id="sfm:108935945"/>
<protein>
    <submittedName>
        <fullName evidence="3">Si:dkey-74k8.3</fullName>
    </submittedName>
</protein>
<organism evidence="3 4">
    <name type="scientific">Scleropages formosus</name>
    <name type="common">Asian bonytongue</name>
    <name type="synonym">Osteoglossum formosum</name>
    <dbReference type="NCBI Taxonomy" id="113540"/>
    <lineage>
        <taxon>Eukaryota</taxon>
        <taxon>Metazoa</taxon>
        <taxon>Chordata</taxon>
        <taxon>Craniata</taxon>
        <taxon>Vertebrata</taxon>
        <taxon>Euteleostomi</taxon>
        <taxon>Actinopterygii</taxon>
        <taxon>Neopterygii</taxon>
        <taxon>Teleostei</taxon>
        <taxon>Osteoglossocephala</taxon>
        <taxon>Osteoglossomorpha</taxon>
        <taxon>Osteoglossiformes</taxon>
        <taxon>Osteoglossidae</taxon>
        <taxon>Scleropages</taxon>
    </lineage>
</organism>
<gene>
    <name evidence="3" type="primary">tmem109</name>
</gene>
<dbReference type="OrthoDB" id="8948833at2759"/>
<dbReference type="Proteomes" id="UP000694397">
    <property type="component" value="Chromosome 5"/>
</dbReference>
<dbReference type="Ensembl" id="ENSSFOT00015001994.2">
    <property type="protein sequence ID" value="ENSSFOP00015001954.1"/>
    <property type="gene ID" value="ENSSFOG00015001323.2"/>
</dbReference>
<feature type="chain" id="PRO_5034095921" evidence="2">
    <location>
        <begin position="25"/>
        <end position="252"/>
    </location>
</feature>
<keyword evidence="1" id="KW-1133">Transmembrane helix</keyword>
<evidence type="ECO:0000313" key="3">
    <source>
        <dbReference type="Ensembl" id="ENSSFOP00015001954.1"/>
    </source>
</evidence>
<keyword evidence="1" id="KW-0812">Transmembrane</keyword>
<feature type="transmembrane region" description="Helical" evidence="1">
    <location>
        <begin position="204"/>
        <end position="221"/>
    </location>
</feature>
<evidence type="ECO:0000256" key="2">
    <source>
        <dbReference type="SAM" id="SignalP"/>
    </source>
</evidence>
<reference evidence="3" key="3">
    <citation type="submission" date="2025-09" db="UniProtKB">
        <authorList>
            <consortium name="Ensembl"/>
        </authorList>
    </citation>
    <scope>IDENTIFICATION</scope>
</reference>
<reference evidence="3" key="2">
    <citation type="submission" date="2025-08" db="UniProtKB">
        <authorList>
            <consortium name="Ensembl"/>
        </authorList>
    </citation>
    <scope>IDENTIFICATION</scope>
</reference>
<dbReference type="GeneID" id="108935945"/>
<dbReference type="Pfam" id="PF14965">
    <property type="entry name" value="BRI3BP"/>
    <property type="match status" value="1"/>
</dbReference>
<dbReference type="GO" id="GO:0071480">
    <property type="term" value="P:cellular response to gamma radiation"/>
    <property type="evidence" value="ECO:0007669"/>
    <property type="project" value="InterPro"/>
</dbReference>
<feature type="signal peptide" evidence="2">
    <location>
        <begin position="1"/>
        <end position="24"/>
    </location>
</feature>
<proteinExistence type="predicted"/>
<reference evidence="3 4" key="1">
    <citation type="submission" date="2019-04" db="EMBL/GenBank/DDBJ databases">
        <authorList>
            <consortium name="Wellcome Sanger Institute Data Sharing"/>
        </authorList>
    </citation>
    <scope>NUCLEOTIDE SEQUENCE [LARGE SCALE GENOMIC DNA]</scope>
</reference>
<dbReference type="GO" id="GO:0042771">
    <property type="term" value="P:intrinsic apoptotic signaling pathway in response to DNA damage by p53 class mediator"/>
    <property type="evidence" value="ECO:0007669"/>
    <property type="project" value="TreeGrafter"/>
</dbReference>
<evidence type="ECO:0000256" key="1">
    <source>
        <dbReference type="SAM" id="Phobius"/>
    </source>
</evidence>
<dbReference type="AlphaFoldDB" id="A0A8C9QSW4"/>
<feature type="transmembrane region" description="Helical" evidence="1">
    <location>
        <begin position="147"/>
        <end position="168"/>
    </location>
</feature>
<dbReference type="InterPro" id="IPR039492">
    <property type="entry name" value="TMEM109"/>
</dbReference>